<dbReference type="InterPro" id="IPR002641">
    <property type="entry name" value="PNPLA_dom"/>
</dbReference>
<dbReference type="EMBL" id="FYEH01000003">
    <property type="protein sequence ID" value="SNB62305.1"/>
    <property type="molecule type" value="Genomic_DNA"/>
</dbReference>
<sequence length="319" mass="34102">MSVRLTPLSLALQGGGAHGAFTWGVLDRLLEEDVTIRAISGTSAGALNAVALASGLLADGRAGARSSLDLLWRTISGLTPLQLSAGPFGRFGLGLATHLFSPYQLNPIGLDPLGDALAQIIDFAGLRAADLPRLLIAATNAKSGALKIFENSELSAAAVMASACLPQLFRAVEIDGESYWDGGFTSNPPIVALARAMPAHPILLVRIEPIEIQDVPRRADAIRARVAQLAFAQPLVRELLELERLQTLLPPSLGLLSRELRELRRNRITTINAGDSIRRLDPATRFVPDWSLVCNLRDAGRAAAEAWLAGEARHLVTAW</sequence>
<dbReference type="InterPro" id="IPR016035">
    <property type="entry name" value="Acyl_Trfase/lysoPLipase"/>
</dbReference>
<evidence type="ECO:0000313" key="6">
    <source>
        <dbReference type="EMBL" id="SNB62305.1"/>
    </source>
</evidence>
<feature type="short sequence motif" description="GXGXXG" evidence="4">
    <location>
        <begin position="14"/>
        <end position="19"/>
    </location>
</feature>
<dbReference type="SUPFAM" id="SSF52151">
    <property type="entry name" value="FabD/lysophospholipase-like"/>
    <property type="match status" value="1"/>
</dbReference>
<dbReference type="PANTHER" id="PTHR14226:SF78">
    <property type="entry name" value="SLR0060 PROTEIN"/>
    <property type="match status" value="1"/>
</dbReference>
<feature type="domain" description="PNPLA" evidence="5">
    <location>
        <begin position="10"/>
        <end position="194"/>
    </location>
</feature>
<dbReference type="Gene3D" id="3.40.1090.10">
    <property type="entry name" value="Cytosolic phospholipase A2 catalytic domain"/>
    <property type="match status" value="2"/>
</dbReference>
<evidence type="ECO:0000313" key="7">
    <source>
        <dbReference type="Proteomes" id="UP000197065"/>
    </source>
</evidence>
<dbReference type="RefSeq" id="WP_088560339.1">
    <property type="nucleotide sequence ID" value="NZ_FYEH01000003.1"/>
</dbReference>
<feature type="active site" description="Nucleophile" evidence="4">
    <location>
        <position position="43"/>
    </location>
</feature>
<evidence type="ECO:0000256" key="4">
    <source>
        <dbReference type="PROSITE-ProRule" id="PRU01161"/>
    </source>
</evidence>
<gene>
    <name evidence="6" type="ORF">SAMN07250955_10388</name>
</gene>
<dbReference type="AlphaFoldDB" id="A0A212QRV1"/>
<keyword evidence="2 4" id="KW-0442">Lipid degradation</keyword>
<dbReference type="GO" id="GO:0016787">
    <property type="term" value="F:hydrolase activity"/>
    <property type="evidence" value="ECO:0007669"/>
    <property type="project" value="UniProtKB-UniRule"/>
</dbReference>
<evidence type="ECO:0000259" key="5">
    <source>
        <dbReference type="PROSITE" id="PS51635"/>
    </source>
</evidence>
<keyword evidence="1 4" id="KW-0378">Hydrolase</keyword>
<dbReference type="PROSITE" id="PS51635">
    <property type="entry name" value="PNPLA"/>
    <property type="match status" value="1"/>
</dbReference>
<feature type="active site" description="Proton acceptor" evidence="4">
    <location>
        <position position="181"/>
    </location>
</feature>
<dbReference type="Proteomes" id="UP000197065">
    <property type="component" value="Unassembled WGS sequence"/>
</dbReference>
<dbReference type="PANTHER" id="PTHR14226">
    <property type="entry name" value="NEUROPATHY TARGET ESTERASE/SWISS CHEESE D.MELANOGASTER"/>
    <property type="match status" value="1"/>
</dbReference>
<evidence type="ECO:0000256" key="3">
    <source>
        <dbReference type="ARBA" id="ARBA00023098"/>
    </source>
</evidence>
<name>A0A212QRV1_9PROT</name>
<dbReference type="Pfam" id="PF01734">
    <property type="entry name" value="Patatin"/>
    <property type="match status" value="1"/>
</dbReference>
<proteinExistence type="predicted"/>
<protein>
    <submittedName>
        <fullName evidence="6">NTE family protein</fullName>
    </submittedName>
</protein>
<accession>A0A212QRV1</accession>
<dbReference type="GO" id="GO:0016042">
    <property type="term" value="P:lipid catabolic process"/>
    <property type="evidence" value="ECO:0007669"/>
    <property type="project" value="UniProtKB-UniRule"/>
</dbReference>
<reference evidence="6 7" key="1">
    <citation type="submission" date="2017-06" db="EMBL/GenBank/DDBJ databases">
        <authorList>
            <person name="Kim H.J."/>
            <person name="Triplett B.A."/>
        </authorList>
    </citation>
    <scope>NUCLEOTIDE SEQUENCE [LARGE SCALE GENOMIC DNA]</scope>
    <source>
        <strain evidence="6 7">B29T1</strain>
    </source>
</reference>
<keyword evidence="3 4" id="KW-0443">Lipid metabolism</keyword>
<keyword evidence="7" id="KW-1185">Reference proteome</keyword>
<dbReference type="InterPro" id="IPR050301">
    <property type="entry name" value="NTE"/>
</dbReference>
<dbReference type="OrthoDB" id="9807112at2"/>
<evidence type="ECO:0000256" key="1">
    <source>
        <dbReference type="ARBA" id="ARBA00022801"/>
    </source>
</evidence>
<feature type="short sequence motif" description="DGA/G" evidence="4">
    <location>
        <begin position="181"/>
        <end position="183"/>
    </location>
</feature>
<evidence type="ECO:0000256" key="2">
    <source>
        <dbReference type="ARBA" id="ARBA00022963"/>
    </source>
</evidence>
<organism evidence="6 7">
    <name type="scientific">Arboricoccus pini</name>
    <dbReference type="NCBI Taxonomy" id="1963835"/>
    <lineage>
        <taxon>Bacteria</taxon>
        <taxon>Pseudomonadati</taxon>
        <taxon>Pseudomonadota</taxon>
        <taxon>Alphaproteobacteria</taxon>
        <taxon>Geminicoccales</taxon>
        <taxon>Geminicoccaceae</taxon>
        <taxon>Arboricoccus</taxon>
    </lineage>
</organism>
<feature type="short sequence motif" description="GXSXG" evidence="4">
    <location>
        <begin position="41"/>
        <end position="45"/>
    </location>
</feature>